<dbReference type="GO" id="GO:0005524">
    <property type="term" value="F:ATP binding"/>
    <property type="evidence" value="ECO:0007669"/>
    <property type="project" value="InterPro"/>
</dbReference>
<evidence type="ECO:0000313" key="7">
    <source>
        <dbReference type="EMBL" id="RDY32891.1"/>
    </source>
</evidence>
<keyword evidence="2 5" id="KW-0812">Transmembrane</keyword>
<dbReference type="Proteomes" id="UP000216411">
    <property type="component" value="Unassembled WGS sequence"/>
</dbReference>
<evidence type="ECO:0000259" key="6">
    <source>
        <dbReference type="Pfam" id="PF00664"/>
    </source>
</evidence>
<name>A0A371JJI0_9FIRM</name>
<dbReference type="GO" id="GO:0005886">
    <property type="term" value="C:plasma membrane"/>
    <property type="evidence" value="ECO:0007669"/>
    <property type="project" value="UniProtKB-SubCell"/>
</dbReference>
<evidence type="ECO:0000256" key="2">
    <source>
        <dbReference type="ARBA" id="ARBA00022692"/>
    </source>
</evidence>
<feature type="transmembrane region" description="Helical" evidence="5">
    <location>
        <begin position="5"/>
        <end position="23"/>
    </location>
</feature>
<gene>
    <name evidence="7" type="ORF">CG710_002850</name>
</gene>
<protein>
    <recommendedName>
        <fullName evidence="6">ABC transmembrane type-1 domain-containing protein</fullName>
    </recommendedName>
</protein>
<dbReference type="InterPro" id="IPR036640">
    <property type="entry name" value="ABC1_TM_sf"/>
</dbReference>
<accession>A0A371JJI0</accession>
<feature type="transmembrane region" description="Helical" evidence="5">
    <location>
        <begin position="29"/>
        <end position="48"/>
    </location>
</feature>
<sequence length="68" mass="8242">MSMMYFSFILQFICFVIWIVLYFTKGEVLFLIVAAIMPLNALSTYFYYKYKKKNKELTDKNSDEDQER</sequence>
<dbReference type="InterPro" id="IPR011527">
    <property type="entry name" value="ABC1_TM_dom"/>
</dbReference>
<evidence type="ECO:0000256" key="3">
    <source>
        <dbReference type="ARBA" id="ARBA00022989"/>
    </source>
</evidence>
<dbReference type="AlphaFoldDB" id="A0A371JJI0"/>
<keyword evidence="3 5" id="KW-1133">Transmembrane helix</keyword>
<dbReference type="EMBL" id="NOKA02000002">
    <property type="protein sequence ID" value="RDY32891.1"/>
    <property type="molecule type" value="Genomic_DNA"/>
</dbReference>
<reference evidence="7 8" key="1">
    <citation type="journal article" date="2017" name="Genome Announc.">
        <title>Draft Genome Sequence of a Sporulating and Motile Strain of Lachnotalea glycerini Isolated from Water in Quebec City, Canada.</title>
        <authorList>
            <person name="Maheux A.F."/>
            <person name="Boudreau D.K."/>
            <person name="Berube E."/>
            <person name="Boissinot M."/>
            <person name="Raymond F."/>
            <person name="Brodeur S."/>
            <person name="Corbeil J."/>
            <person name="Isabel S."/>
            <person name="Omar R.F."/>
            <person name="Bergeron M.G."/>
        </authorList>
    </citation>
    <scope>NUCLEOTIDE SEQUENCE [LARGE SCALE GENOMIC DNA]</scope>
    <source>
        <strain evidence="7 8">CCRI-19302</strain>
    </source>
</reference>
<feature type="domain" description="ABC transmembrane type-1" evidence="6">
    <location>
        <begin position="3"/>
        <end position="62"/>
    </location>
</feature>
<evidence type="ECO:0000256" key="5">
    <source>
        <dbReference type="SAM" id="Phobius"/>
    </source>
</evidence>
<keyword evidence="4 5" id="KW-0472">Membrane</keyword>
<evidence type="ECO:0000256" key="1">
    <source>
        <dbReference type="ARBA" id="ARBA00004651"/>
    </source>
</evidence>
<dbReference type="GO" id="GO:0140359">
    <property type="term" value="F:ABC-type transporter activity"/>
    <property type="evidence" value="ECO:0007669"/>
    <property type="project" value="InterPro"/>
</dbReference>
<evidence type="ECO:0000256" key="4">
    <source>
        <dbReference type="ARBA" id="ARBA00023136"/>
    </source>
</evidence>
<proteinExistence type="predicted"/>
<comment type="caution">
    <text evidence="7">The sequence shown here is derived from an EMBL/GenBank/DDBJ whole genome shotgun (WGS) entry which is preliminary data.</text>
</comment>
<evidence type="ECO:0000313" key="8">
    <source>
        <dbReference type="Proteomes" id="UP000216411"/>
    </source>
</evidence>
<dbReference type="Pfam" id="PF00664">
    <property type="entry name" value="ABC_membrane"/>
    <property type="match status" value="1"/>
</dbReference>
<keyword evidence="8" id="KW-1185">Reference proteome</keyword>
<organism evidence="7 8">
    <name type="scientific">Lachnotalea glycerini</name>
    <dbReference type="NCBI Taxonomy" id="1763509"/>
    <lineage>
        <taxon>Bacteria</taxon>
        <taxon>Bacillati</taxon>
        <taxon>Bacillota</taxon>
        <taxon>Clostridia</taxon>
        <taxon>Lachnospirales</taxon>
        <taxon>Lachnospiraceae</taxon>
        <taxon>Lachnotalea</taxon>
    </lineage>
</organism>
<dbReference type="SUPFAM" id="SSF90123">
    <property type="entry name" value="ABC transporter transmembrane region"/>
    <property type="match status" value="1"/>
</dbReference>
<comment type="subcellular location">
    <subcellularLocation>
        <location evidence="1">Cell membrane</location>
        <topology evidence="1">Multi-pass membrane protein</topology>
    </subcellularLocation>
</comment>